<dbReference type="GO" id="GO:0044547">
    <property type="term" value="F:DNA topoisomerase binding"/>
    <property type="evidence" value="ECO:0007669"/>
    <property type="project" value="TreeGrafter"/>
</dbReference>
<reference evidence="4" key="2">
    <citation type="submission" date="2019-09" db="UniProtKB">
        <authorList>
            <consortium name="WormBaseParasite"/>
        </authorList>
    </citation>
    <scope>IDENTIFICATION</scope>
</reference>
<evidence type="ECO:0000259" key="1">
    <source>
        <dbReference type="Pfam" id="PF17906"/>
    </source>
</evidence>
<dbReference type="GO" id="GO:0044774">
    <property type="term" value="P:mitotic DNA integrity checkpoint signaling"/>
    <property type="evidence" value="ECO:0007669"/>
    <property type="project" value="TreeGrafter"/>
</dbReference>
<dbReference type="Gene3D" id="1.10.10.1450">
    <property type="match status" value="1"/>
</dbReference>
<dbReference type="EMBL" id="UZAH01025282">
    <property type="protein sequence ID" value="VDO60367.1"/>
    <property type="molecule type" value="Genomic_DNA"/>
</dbReference>
<dbReference type="PANTHER" id="PTHR46060:SF2">
    <property type="entry name" value="HISTONE-LYSINE N-METHYLTRANSFERASE SETMAR"/>
    <property type="match status" value="1"/>
</dbReference>
<name>A0A183FD99_HELPZ</name>
<dbReference type="WBParaSite" id="HPBE_0000419001-mRNA-1">
    <property type="protein sequence ID" value="HPBE_0000419001-mRNA-1"/>
    <property type="gene ID" value="HPBE_0000419001"/>
</dbReference>
<evidence type="ECO:0000313" key="2">
    <source>
        <dbReference type="EMBL" id="VDO60367.1"/>
    </source>
</evidence>
<dbReference type="InterPro" id="IPR036397">
    <property type="entry name" value="RNaseH_sf"/>
</dbReference>
<evidence type="ECO:0000313" key="4">
    <source>
        <dbReference type="WBParaSite" id="HPBE_0000419001-mRNA-1"/>
    </source>
</evidence>
<dbReference type="GO" id="GO:0035861">
    <property type="term" value="C:site of double-strand break"/>
    <property type="evidence" value="ECO:0007669"/>
    <property type="project" value="TreeGrafter"/>
</dbReference>
<evidence type="ECO:0000313" key="3">
    <source>
        <dbReference type="Proteomes" id="UP000050761"/>
    </source>
</evidence>
<dbReference type="GO" id="GO:0006303">
    <property type="term" value="P:double-strand break repair via nonhomologous end joining"/>
    <property type="evidence" value="ECO:0007669"/>
    <property type="project" value="TreeGrafter"/>
</dbReference>
<dbReference type="InterPro" id="IPR041426">
    <property type="entry name" value="Mos1_HTH"/>
</dbReference>
<dbReference type="GO" id="GO:0000793">
    <property type="term" value="C:condensed chromosome"/>
    <property type="evidence" value="ECO:0007669"/>
    <property type="project" value="TreeGrafter"/>
</dbReference>
<dbReference type="PANTHER" id="PTHR46060">
    <property type="entry name" value="MARINER MOS1 TRANSPOSASE-LIKE PROTEIN"/>
    <property type="match status" value="1"/>
</dbReference>
<dbReference type="GO" id="GO:0003690">
    <property type="term" value="F:double-stranded DNA binding"/>
    <property type="evidence" value="ECO:0007669"/>
    <property type="project" value="TreeGrafter"/>
</dbReference>
<dbReference type="GO" id="GO:0000014">
    <property type="term" value="F:single-stranded DNA endodeoxyribonuclease activity"/>
    <property type="evidence" value="ECO:0007669"/>
    <property type="project" value="TreeGrafter"/>
</dbReference>
<protein>
    <submittedName>
        <fullName evidence="4">HTH_48 domain-containing protein</fullName>
    </submittedName>
</protein>
<gene>
    <name evidence="2" type="ORF">HPBE_LOCUS4191</name>
</gene>
<dbReference type="GO" id="GO:0005634">
    <property type="term" value="C:nucleus"/>
    <property type="evidence" value="ECO:0007669"/>
    <property type="project" value="TreeGrafter"/>
</dbReference>
<dbReference type="OrthoDB" id="5872915at2759"/>
<accession>A0A3P7XL05</accession>
<dbReference type="GO" id="GO:0003697">
    <property type="term" value="F:single-stranded DNA binding"/>
    <property type="evidence" value="ECO:0007669"/>
    <property type="project" value="TreeGrafter"/>
</dbReference>
<dbReference type="Gene3D" id="3.30.420.10">
    <property type="entry name" value="Ribonuclease H-like superfamily/Ribonuclease H"/>
    <property type="match status" value="1"/>
</dbReference>
<dbReference type="Pfam" id="PF17906">
    <property type="entry name" value="HTH_48"/>
    <property type="match status" value="1"/>
</dbReference>
<proteinExistence type="predicted"/>
<accession>A0A183FD99</accession>
<dbReference type="GO" id="GO:0046975">
    <property type="term" value="F:histone H3K36 methyltransferase activity"/>
    <property type="evidence" value="ECO:0007669"/>
    <property type="project" value="TreeGrafter"/>
</dbReference>
<dbReference type="AlphaFoldDB" id="A0A183FD99"/>
<organism evidence="3 4">
    <name type="scientific">Heligmosomoides polygyrus</name>
    <name type="common">Parasitic roundworm</name>
    <dbReference type="NCBI Taxonomy" id="6339"/>
    <lineage>
        <taxon>Eukaryota</taxon>
        <taxon>Metazoa</taxon>
        <taxon>Ecdysozoa</taxon>
        <taxon>Nematoda</taxon>
        <taxon>Chromadorea</taxon>
        <taxon>Rhabditida</taxon>
        <taxon>Rhabditina</taxon>
        <taxon>Rhabditomorpha</taxon>
        <taxon>Strongyloidea</taxon>
        <taxon>Heligmosomidae</taxon>
        <taxon>Heligmosomoides</taxon>
    </lineage>
</organism>
<sequence>METTHLRVIILHEFKLGHSVSEATQNIKMVWEVGSANERTCVDGTRSSVLETWTSKRRTVQDDHPKCDDGRLKERVKTDPQGTVREMGKELQASRVTISRHPEAIGKVKKLDKWVPHELTEKRQGFRLEICSSVIIRNENDLFLGRVITSDEKYCARQSEKISAMAG</sequence>
<keyword evidence="3" id="KW-1185">Reference proteome</keyword>
<feature type="domain" description="Mos1 transposase HTH" evidence="1">
    <location>
        <begin position="4"/>
        <end position="41"/>
    </location>
</feature>
<dbReference type="GO" id="GO:0015074">
    <property type="term" value="P:DNA integration"/>
    <property type="evidence" value="ECO:0007669"/>
    <property type="project" value="TreeGrafter"/>
</dbReference>
<dbReference type="Proteomes" id="UP000050761">
    <property type="component" value="Unassembled WGS sequence"/>
</dbReference>
<dbReference type="GO" id="GO:0042800">
    <property type="term" value="F:histone H3K4 methyltransferase activity"/>
    <property type="evidence" value="ECO:0007669"/>
    <property type="project" value="TreeGrafter"/>
</dbReference>
<dbReference type="GO" id="GO:0000729">
    <property type="term" value="P:DNA double-strand break processing"/>
    <property type="evidence" value="ECO:0007669"/>
    <property type="project" value="TreeGrafter"/>
</dbReference>
<reference evidence="2 3" key="1">
    <citation type="submission" date="2018-11" db="EMBL/GenBank/DDBJ databases">
        <authorList>
            <consortium name="Pathogen Informatics"/>
        </authorList>
    </citation>
    <scope>NUCLEOTIDE SEQUENCE [LARGE SCALE GENOMIC DNA]</scope>
</reference>
<dbReference type="InterPro" id="IPR052709">
    <property type="entry name" value="Transposase-MT_Hybrid"/>
</dbReference>
<dbReference type="GO" id="GO:0031297">
    <property type="term" value="P:replication fork processing"/>
    <property type="evidence" value="ECO:0007669"/>
    <property type="project" value="TreeGrafter"/>
</dbReference>